<evidence type="ECO:0000313" key="2">
    <source>
        <dbReference type="EMBL" id="SHM33009.1"/>
    </source>
</evidence>
<evidence type="ECO:0000313" key="3">
    <source>
        <dbReference type="Proteomes" id="UP000322545"/>
    </source>
</evidence>
<dbReference type="EMBL" id="FRCB01000006">
    <property type="protein sequence ID" value="SHM33009.1"/>
    <property type="molecule type" value="Genomic_DNA"/>
</dbReference>
<dbReference type="AlphaFoldDB" id="A0A1M7HX94"/>
<dbReference type="Proteomes" id="UP000322545">
    <property type="component" value="Unassembled WGS sequence"/>
</dbReference>
<reference evidence="2 3" key="1">
    <citation type="submission" date="2016-11" db="EMBL/GenBank/DDBJ databases">
        <authorList>
            <person name="Varghese N."/>
            <person name="Submissions S."/>
        </authorList>
    </citation>
    <scope>NUCLEOTIDE SEQUENCE [LARGE SCALE GENOMIC DNA]</scope>
    <source>
        <strain evidence="2 3">DSM 28249</strain>
    </source>
</reference>
<gene>
    <name evidence="2" type="ORF">SAMN05443432_106178</name>
</gene>
<accession>A0A1M7HX94</accession>
<evidence type="ECO:0000256" key="1">
    <source>
        <dbReference type="SAM" id="MobiDB-lite"/>
    </source>
</evidence>
<feature type="region of interest" description="Disordered" evidence="1">
    <location>
        <begin position="1"/>
        <end position="21"/>
    </location>
</feature>
<keyword evidence="3" id="KW-1185">Reference proteome</keyword>
<sequence length="202" mass="22418">MSEKSSCPWDRAWGPRAQTPWDRQDETVGLHVSLASDQNPPAPALKLFHLVQAPFGSACRHLKAFSVNTSCRACMRLPDASRQYHGGSLVSIWGTMKARAGKKRSGCIIARFARHESGPGRMVTDGPRQSGETRCRRWSGLFDIGRMDGTRLCRCQGRDAAVRLRHKKTKGCRHRLSEVATLLSFFAGINRMRPVTDLSVAA</sequence>
<protein>
    <submittedName>
        <fullName evidence="2">Uncharacterized protein</fullName>
    </submittedName>
</protein>
<organism evidence="2 3">
    <name type="scientific">Roseovarius litoreus</name>
    <dbReference type="NCBI Taxonomy" id="1155722"/>
    <lineage>
        <taxon>Bacteria</taxon>
        <taxon>Pseudomonadati</taxon>
        <taxon>Pseudomonadota</taxon>
        <taxon>Alphaproteobacteria</taxon>
        <taxon>Rhodobacterales</taxon>
        <taxon>Roseobacteraceae</taxon>
        <taxon>Roseovarius</taxon>
    </lineage>
</organism>
<proteinExistence type="predicted"/>
<name>A0A1M7HX94_9RHOB</name>